<dbReference type="InterPro" id="IPR038870">
    <property type="entry name" value="UBAP1"/>
</dbReference>
<dbReference type="SUPFAM" id="SSF46934">
    <property type="entry name" value="UBA-like"/>
    <property type="match status" value="1"/>
</dbReference>
<evidence type="ECO:0000313" key="3">
    <source>
        <dbReference type="EnsemblPlants" id="Kaladp0008s0029.1.v1.1"/>
    </source>
</evidence>
<dbReference type="AlphaFoldDB" id="A0A7N0SVW0"/>
<organism evidence="3 4">
    <name type="scientific">Kalanchoe fedtschenkoi</name>
    <name type="common">Lavender scallops</name>
    <name type="synonym">South American air plant</name>
    <dbReference type="NCBI Taxonomy" id="63787"/>
    <lineage>
        <taxon>Eukaryota</taxon>
        <taxon>Viridiplantae</taxon>
        <taxon>Streptophyta</taxon>
        <taxon>Embryophyta</taxon>
        <taxon>Tracheophyta</taxon>
        <taxon>Spermatophyta</taxon>
        <taxon>Magnoliopsida</taxon>
        <taxon>eudicotyledons</taxon>
        <taxon>Gunneridae</taxon>
        <taxon>Pentapetalae</taxon>
        <taxon>Saxifragales</taxon>
        <taxon>Crassulaceae</taxon>
        <taxon>Kalanchoe</taxon>
    </lineage>
</organism>
<accession>A0A7N0SVW0</accession>
<feature type="compositionally biased region" description="Polar residues" evidence="1">
    <location>
        <begin position="12"/>
        <end position="29"/>
    </location>
</feature>
<dbReference type="EnsemblPlants" id="Kaladp0008s0029.1.v1.1">
    <property type="protein sequence ID" value="Kaladp0008s0029.1.v1.1"/>
    <property type="gene ID" value="Kaladp0008s0029.v1.1"/>
</dbReference>
<feature type="region of interest" description="Disordered" evidence="1">
    <location>
        <begin position="1"/>
        <end position="55"/>
    </location>
</feature>
<protein>
    <recommendedName>
        <fullName evidence="2">UBA domain-containing protein</fullName>
    </recommendedName>
</protein>
<name>A0A7N0SVW0_KALFE</name>
<keyword evidence="4" id="KW-1185">Reference proteome</keyword>
<evidence type="ECO:0000256" key="1">
    <source>
        <dbReference type="SAM" id="MobiDB-lite"/>
    </source>
</evidence>
<dbReference type="Gramene" id="Kaladp0008s0029.1.v1.1">
    <property type="protein sequence ID" value="Kaladp0008s0029.1.v1.1"/>
    <property type="gene ID" value="Kaladp0008s0029.v1.1"/>
</dbReference>
<dbReference type="PANTHER" id="PTHR15960:SF5">
    <property type="entry name" value="LD44032P"/>
    <property type="match status" value="1"/>
</dbReference>
<dbReference type="FunFam" id="1.20.120.1920:FF:000003">
    <property type="entry name" value="Ubiquitin-associated/translation elongation factor EF1B protein"/>
    <property type="match status" value="1"/>
</dbReference>
<dbReference type="InterPro" id="IPR015940">
    <property type="entry name" value="UBA"/>
</dbReference>
<reference evidence="3" key="1">
    <citation type="submission" date="2021-01" db="UniProtKB">
        <authorList>
            <consortium name="EnsemblPlants"/>
        </authorList>
    </citation>
    <scope>IDENTIFICATION</scope>
</reference>
<dbReference type="InterPro" id="IPR042575">
    <property type="entry name" value="UBAP1_C"/>
</dbReference>
<dbReference type="GO" id="GO:0000813">
    <property type="term" value="C:ESCRT I complex"/>
    <property type="evidence" value="ECO:0007669"/>
    <property type="project" value="InterPro"/>
</dbReference>
<dbReference type="Gene3D" id="1.20.120.1920">
    <property type="entry name" value="UBAP1 SOUBA domain"/>
    <property type="match status" value="1"/>
</dbReference>
<proteinExistence type="predicted"/>
<evidence type="ECO:0000313" key="4">
    <source>
        <dbReference type="Proteomes" id="UP000594263"/>
    </source>
</evidence>
<dbReference type="InterPro" id="IPR009060">
    <property type="entry name" value="UBA-like_sf"/>
</dbReference>
<evidence type="ECO:0000259" key="2">
    <source>
        <dbReference type="PROSITE" id="PS50030"/>
    </source>
</evidence>
<dbReference type="Proteomes" id="UP000594263">
    <property type="component" value="Unplaced"/>
</dbReference>
<dbReference type="GO" id="GO:0043130">
    <property type="term" value="F:ubiquitin binding"/>
    <property type="evidence" value="ECO:0007669"/>
    <property type="project" value="InterPro"/>
</dbReference>
<dbReference type="GO" id="GO:0043162">
    <property type="term" value="P:ubiquitin-dependent protein catabolic process via the multivesicular body sorting pathway"/>
    <property type="evidence" value="ECO:0007669"/>
    <property type="project" value="InterPro"/>
</dbReference>
<feature type="compositionally biased region" description="Polar residues" evidence="1">
    <location>
        <begin position="41"/>
        <end position="55"/>
    </location>
</feature>
<sequence length="208" mass="22568">MDYDFRNRSAAPYSSQQNSRSSNHPSSLYPTVGQPAAPSYARTSSHHQTAAPSSTAAGLGIRVAIKPENRITPPPQLLSQVGDIPRSTFEFDFQLEKRIMAEVEKDAQNWSRVISDLFPSKPPEPTSLASAGSGTDPIVSKYITSGLRGEAVRLAVANYGDNPTKVKEFVDGFNLLREMGFSSSNVAEALVMYDNDTDRAIAHFLSGS</sequence>
<dbReference type="PANTHER" id="PTHR15960">
    <property type="entry name" value="LD44032P"/>
    <property type="match status" value="1"/>
</dbReference>
<feature type="domain" description="UBA" evidence="2">
    <location>
        <begin position="165"/>
        <end position="207"/>
    </location>
</feature>
<dbReference type="OMA" id="IKPAYRI"/>
<dbReference type="PROSITE" id="PS50030">
    <property type="entry name" value="UBA"/>
    <property type="match status" value="1"/>
</dbReference>